<accession>A0AA86YIZ5</accession>
<dbReference type="Proteomes" id="UP000004506">
    <property type="component" value="Unassembled WGS sequence"/>
</dbReference>
<dbReference type="InterPro" id="IPR004046">
    <property type="entry name" value="GST_C"/>
</dbReference>
<organism evidence="3 4">
    <name type="scientific">Providencia stuartii ATCC 25827</name>
    <dbReference type="NCBI Taxonomy" id="471874"/>
    <lineage>
        <taxon>Bacteria</taxon>
        <taxon>Pseudomonadati</taxon>
        <taxon>Pseudomonadota</taxon>
        <taxon>Gammaproteobacteria</taxon>
        <taxon>Enterobacterales</taxon>
        <taxon>Morganellaceae</taxon>
        <taxon>Providencia</taxon>
    </lineage>
</organism>
<evidence type="ECO:0000259" key="1">
    <source>
        <dbReference type="PROSITE" id="PS50404"/>
    </source>
</evidence>
<feature type="domain" description="GST C-terminal" evidence="2">
    <location>
        <begin position="92"/>
        <end position="214"/>
    </location>
</feature>
<dbReference type="SFLD" id="SFLDG00358">
    <property type="entry name" value="Main_(cytGST)"/>
    <property type="match status" value="1"/>
</dbReference>
<dbReference type="InterPro" id="IPR036282">
    <property type="entry name" value="Glutathione-S-Trfase_C_sf"/>
</dbReference>
<dbReference type="PANTHER" id="PTHR44051:SF19">
    <property type="entry name" value="DISULFIDE-BOND OXIDOREDUCTASE YFCG"/>
    <property type="match status" value="1"/>
</dbReference>
<dbReference type="PROSITE" id="PS50405">
    <property type="entry name" value="GST_CTER"/>
    <property type="match status" value="1"/>
</dbReference>
<dbReference type="PROSITE" id="PS50404">
    <property type="entry name" value="GST_NTER"/>
    <property type="match status" value="1"/>
</dbReference>
<dbReference type="Gene3D" id="1.20.1050.10">
    <property type="match status" value="1"/>
</dbReference>
<name>A0AA86YIZ5_PROST</name>
<evidence type="ECO:0000259" key="2">
    <source>
        <dbReference type="PROSITE" id="PS50405"/>
    </source>
</evidence>
<dbReference type="SUPFAM" id="SSF52833">
    <property type="entry name" value="Thioredoxin-like"/>
    <property type="match status" value="1"/>
</dbReference>
<dbReference type="SFLD" id="SFLDG01150">
    <property type="entry name" value="Main.1:_Beta-like"/>
    <property type="match status" value="1"/>
</dbReference>
<comment type="caution">
    <text evidence="3">The sequence shown here is derived from an EMBL/GenBank/DDBJ whole genome shotgun (WGS) entry which is preliminary data.</text>
</comment>
<reference evidence="4" key="1">
    <citation type="submission" date="2008-04" db="EMBL/GenBank/DDBJ databases">
        <title>Draft genome sequence of Providencia stuartii (ATCC 25827).</title>
        <authorList>
            <person name="Sudarsanam P."/>
            <person name="Ley R."/>
            <person name="Guruge J."/>
            <person name="Turnbaugh P.J."/>
            <person name="Mahowald M."/>
            <person name="Liep D."/>
            <person name="Gordon J."/>
        </authorList>
    </citation>
    <scope>NUCLEOTIDE SEQUENCE [LARGE SCALE GENOMIC DNA]</scope>
    <source>
        <strain evidence="4">ATCC 25827</strain>
    </source>
</reference>
<dbReference type="Pfam" id="PF14497">
    <property type="entry name" value="GST_C_3"/>
    <property type="match status" value="1"/>
</dbReference>
<dbReference type="InterPro" id="IPR004045">
    <property type="entry name" value="Glutathione_S-Trfase_N"/>
</dbReference>
<sequence>MLFEAVMLKILGRTTSINVRKVLWAAQEAQLPFIHEPQWGDELSLKSADYLKLNPNGLVPVLIHENGILWESNTICRYIATKAQRFDLLPESPEEKADVEKWMDWQATELNSAWRAAFMALVRKSDSFIQYPELIAKSTDEWNSKMLLLEAELEKNGNFINGKQFTVADITLALSIHRWLLTPIIRPNTPAISQYYQQVLTRPAAKLYLDPNIP</sequence>
<reference evidence="3 4" key="3">
    <citation type="submission" date="2008-05" db="EMBL/GenBank/DDBJ databases">
        <authorList>
            <person name="Fulton L."/>
            <person name="Clifton S."/>
            <person name="Fulton B."/>
            <person name="Xu J."/>
            <person name="Minx P."/>
            <person name="Pepin K.H."/>
            <person name="Johnson M."/>
            <person name="Thiruvilangam P."/>
            <person name="Bhonagiri V."/>
            <person name="Nash W.E."/>
            <person name="Mardis E.R."/>
            <person name="Wilson R.K."/>
        </authorList>
    </citation>
    <scope>NUCLEOTIDE SEQUENCE [LARGE SCALE GENOMIC DNA]</scope>
    <source>
        <strain evidence="3 4">ATCC 25827</strain>
    </source>
</reference>
<reference evidence="4" key="2">
    <citation type="submission" date="2008-04" db="EMBL/GenBank/DDBJ databases">
        <title>Draft genome sequence of Providencia stuartii(ATCC 25827).</title>
        <authorList>
            <person name="Sudarsanam P."/>
            <person name="Ley R."/>
            <person name="Guruge J."/>
            <person name="Turnbaugh P.J."/>
            <person name="Mahowald M."/>
            <person name="Liep D."/>
            <person name="Gordon J."/>
        </authorList>
    </citation>
    <scope>NUCLEOTIDE SEQUENCE [LARGE SCALE GENOMIC DNA]</scope>
    <source>
        <strain evidence="4">ATCC 25827</strain>
    </source>
</reference>
<protein>
    <submittedName>
        <fullName evidence="3">Glutathione S-transferase, N-terminal domain protein</fullName>
    </submittedName>
</protein>
<dbReference type="SUPFAM" id="SSF47616">
    <property type="entry name" value="GST C-terminal domain-like"/>
    <property type="match status" value="1"/>
</dbReference>
<dbReference type="InterPro" id="IPR010987">
    <property type="entry name" value="Glutathione-S-Trfase_C-like"/>
</dbReference>
<dbReference type="InterPro" id="IPR036249">
    <property type="entry name" value="Thioredoxin-like_sf"/>
</dbReference>
<dbReference type="AlphaFoldDB" id="A0AA86YIZ5"/>
<dbReference type="SFLD" id="SFLDS00019">
    <property type="entry name" value="Glutathione_Transferase_(cytos"/>
    <property type="match status" value="1"/>
</dbReference>
<gene>
    <name evidence="3" type="ORF">PROSTU_02346</name>
</gene>
<dbReference type="Pfam" id="PF13409">
    <property type="entry name" value="GST_N_2"/>
    <property type="match status" value="1"/>
</dbReference>
<proteinExistence type="predicted"/>
<dbReference type="InterPro" id="IPR040079">
    <property type="entry name" value="Glutathione_S-Trfase"/>
</dbReference>
<dbReference type="EMBL" id="ABJD02000101">
    <property type="protein sequence ID" value="EDU59158.1"/>
    <property type="molecule type" value="Genomic_DNA"/>
</dbReference>
<evidence type="ECO:0000313" key="4">
    <source>
        <dbReference type="Proteomes" id="UP000004506"/>
    </source>
</evidence>
<evidence type="ECO:0000313" key="3">
    <source>
        <dbReference type="EMBL" id="EDU59158.1"/>
    </source>
</evidence>
<dbReference type="Gene3D" id="3.40.30.10">
    <property type="entry name" value="Glutaredoxin"/>
    <property type="match status" value="1"/>
</dbReference>
<feature type="domain" description="GST N-terminal" evidence="1">
    <location>
        <begin position="6"/>
        <end position="87"/>
    </location>
</feature>
<dbReference type="PANTHER" id="PTHR44051">
    <property type="entry name" value="GLUTATHIONE S-TRANSFERASE-RELATED"/>
    <property type="match status" value="1"/>
</dbReference>